<protein>
    <submittedName>
        <fullName evidence="1">Leucine--tRNA ligase, mitochondrial</fullName>
    </submittedName>
</protein>
<reference evidence="1" key="1">
    <citation type="submission" date="2022-06" db="EMBL/GenBank/DDBJ databases">
        <authorList>
            <person name="Legras J.-L."/>
            <person name="Devillers H."/>
            <person name="Grondin C."/>
        </authorList>
    </citation>
    <scope>NUCLEOTIDE SEQUENCE</scope>
    <source>
        <strain evidence="1">CLIB 1444</strain>
    </source>
</reference>
<sequence length="893" mass="101600">MIHRNLRCYSTALRELDKKWIQRWRNMGPGLNPKKFQNSPDAETFYALVMFPYPSGVLHMGHVRVYTISDVISRFKRLQGYNVIHPMGWDAFGLPAENAAIERGINPKVWTETNIEKMKSQMDSVLVDFDWERELSTCSPDYYKWTQKIFLLLYEHGLAYKKEAEINWDPIDQTVLANEQVDSNGKSWRSGALVEKRNLNQWFIGITKFAEALNKDLDILDQWPDKVKAMQKNWIGESKGSQVKFPCGDGEIEVFTSRPDTLFSVQYLALSLNHPLVVKASENDSKLQQFIETAQKSPQDSKDGYLLDLKASLPIDTTNNKCTDYKIPVYVAPYVLSYGTGAVMGCPAHDTRDFEFWKVHNPNYSPLVTVAPENLRDNWDLPYTQKGVLCDNSTITNGVDDLGAYKGMSSVQAGETITSTLESLGLGQFKTNYRIRDWLISRQRYWGAPIPMVYCDDCGTVPVPDKDLPVMLPEVTGETFSRGNTLDKMDSFKQTTCPSCGGHATRDTDTMDTFMDSSWYFFRYLDSQNSEKPFDSQKVANMPVDMYIGGVEHAILHLLYSRFISKFLGSIGLWEGKELNNEPIKHLVTQGMVQGRTFTDPETGKFLLPSEIDLTDASNPKIISNGKTPNSSYEKMSKSKHNGVDPGETVKKYGADAVRAHILFQAPIEDSLNWNEDQIQGVDRWLRRVISMTDTLTSKEPKGDVARKPYEDITLNGKHYRQLELSDKEVELFNEANKLIKQIDTSINVDLSFNTVISDLMKYANALNNALKSKEPFNQQLLLDLYQKLLVIMSPITPCVAEEAWEILCSKLGNPWTSVLLQQFPETKIIENDVMNYNIFVNGKARLVISKHKKWFEEDVVEELLNHETIGKFATKDTIKKVIKKPGMISLVV</sequence>
<comment type="caution">
    <text evidence="1">The sequence shown here is derived from an EMBL/GenBank/DDBJ whole genome shotgun (WGS) entry which is preliminary data.</text>
</comment>
<organism evidence="1 2">
    <name type="scientific">[Candida] jaroonii</name>
    <dbReference type="NCBI Taxonomy" id="467808"/>
    <lineage>
        <taxon>Eukaryota</taxon>
        <taxon>Fungi</taxon>
        <taxon>Dikarya</taxon>
        <taxon>Ascomycota</taxon>
        <taxon>Saccharomycotina</taxon>
        <taxon>Pichiomycetes</taxon>
        <taxon>Debaryomycetaceae</taxon>
        <taxon>Yamadazyma</taxon>
    </lineage>
</organism>
<evidence type="ECO:0000313" key="1">
    <source>
        <dbReference type="EMBL" id="CAH6723890.1"/>
    </source>
</evidence>
<gene>
    <name evidence="1" type="ORF">CLIB1444_22S00540</name>
</gene>
<keyword evidence="2" id="KW-1185">Reference proteome</keyword>
<proteinExistence type="predicted"/>
<keyword evidence="1" id="KW-0436">Ligase</keyword>
<dbReference type="Proteomes" id="UP001152531">
    <property type="component" value="Unassembled WGS sequence"/>
</dbReference>
<dbReference type="EMBL" id="CALSDN010000022">
    <property type="protein sequence ID" value="CAH6723890.1"/>
    <property type="molecule type" value="Genomic_DNA"/>
</dbReference>
<name>A0ACA9YFL9_9ASCO</name>
<accession>A0ACA9YFL9</accession>
<evidence type="ECO:0000313" key="2">
    <source>
        <dbReference type="Proteomes" id="UP001152531"/>
    </source>
</evidence>